<protein>
    <recommendedName>
        <fullName evidence="3">6-bladed beta-propeller</fullName>
    </recommendedName>
</protein>
<dbReference type="Proteomes" id="UP000184041">
    <property type="component" value="Unassembled WGS sequence"/>
</dbReference>
<gene>
    <name evidence="1" type="ORF">SAMN05443144_107189</name>
</gene>
<sequence length="360" mass="40132">MSKTRRQFLQQILTAAGTAFIGPGLATSFDININTRTPALSEKIIGHGDFRYRVEIGWGDLDPARHPVKNCHEMVMDSTGRLIMVTDETQNNILIYNKDGSYIDSWGTDYPGGHGLTLWEAGGEEFLFITDTNPETARVEKTTLDGQVLLTLEDPRKAGGYEEEDDYRPTETAIGPDGTIYVADGYGSYYILRYSPDGKYIDKFGGEGNADEKLNEPHGVAVDTRGEEPSGLLVTSRQHNSFKRFTLDGQYLETIFLPGAYMCRPVIDGENIYAGVCWSRLRYLNLTSDSGFITILNGENKVVSNPAGTAPEYIDGELQLMVQEEPIFKHCHDVCVDGDKNLYVCQWNAGNTYPVKLHRI</sequence>
<name>A0A1M5AVS6_9BACT</name>
<dbReference type="OrthoDB" id="9799230at2"/>
<dbReference type="GO" id="GO:0008270">
    <property type="term" value="F:zinc ion binding"/>
    <property type="evidence" value="ECO:0007669"/>
    <property type="project" value="UniProtKB-KW"/>
</dbReference>
<dbReference type="InterPro" id="IPR050952">
    <property type="entry name" value="TRIM-NHL_E3_ligases"/>
</dbReference>
<dbReference type="STRING" id="1194090.SAMN05443144_107189"/>
<dbReference type="SUPFAM" id="SSF101898">
    <property type="entry name" value="NHL repeat"/>
    <property type="match status" value="1"/>
</dbReference>
<proteinExistence type="predicted"/>
<dbReference type="PANTHER" id="PTHR24104:SF25">
    <property type="entry name" value="PROTEIN LIN-41"/>
    <property type="match status" value="1"/>
</dbReference>
<dbReference type="InterPro" id="IPR006311">
    <property type="entry name" value="TAT_signal"/>
</dbReference>
<dbReference type="InterPro" id="IPR011042">
    <property type="entry name" value="6-blade_b-propeller_TolB-like"/>
</dbReference>
<accession>A0A1M5AVS6</accession>
<dbReference type="Gene3D" id="2.120.10.30">
    <property type="entry name" value="TolB, C-terminal domain"/>
    <property type="match status" value="1"/>
</dbReference>
<organism evidence="1 2">
    <name type="scientific">Fodinibius roseus</name>
    <dbReference type="NCBI Taxonomy" id="1194090"/>
    <lineage>
        <taxon>Bacteria</taxon>
        <taxon>Pseudomonadati</taxon>
        <taxon>Balneolota</taxon>
        <taxon>Balneolia</taxon>
        <taxon>Balneolales</taxon>
        <taxon>Balneolaceae</taxon>
        <taxon>Fodinibius</taxon>
    </lineage>
</organism>
<reference evidence="1 2" key="1">
    <citation type="submission" date="2016-11" db="EMBL/GenBank/DDBJ databases">
        <authorList>
            <person name="Jaros S."/>
            <person name="Januszkiewicz K."/>
            <person name="Wedrychowicz H."/>
        </authorList>
    </citation>
    <scope>NUCLEOTIDE SEQUENCE [LARGE SCALE GENOMIC DNA]</scope>
    <source>
        <strain evidence="1 2">DSM 21986</strain>
    </source>
</reference>
<evidence type="ECO:0008006" key="3">
    <source>
        <dbReference type="Google" id="ProtNLM"/>
    </source>
</evidence>
<evidence type="ECO:0000313" key="1">
    <source>
        <dbReference type="EMBL" id="SHF34381.1"/>
    </source>
</evidence>
<evidence type="ECO:0000313" key="2">
    <source>
        <dbReference type="Proteomes" id="UP000184041"/>
    </source>
</evidence>
<dbReference type="EMBL" id="FQUS01000007">
    <property type="protein sequence ID" value="SHF34381.1"/>
    <property type="molecule type" value="Genomic_DNA"/>
</dbReference>
<keyword evidence="2" id="KW-1185">Reference proteome</keyword>
<dbReference type="AlphaFoldDB" id="A0A1M5AVS6"/>
<dbReference type="PROSITE" id="PS51318">
    <property type="entry name" value="TAT"/>
    <property type="match status" value="1"/>
</dbReference>
<dbReference type="RefSeq" id="WP_073062309.1">
    <property type="nucleotide sequence ID" value="NZ_FQUS01000007.1"/>
</dbReference>
<dbReference type="PANTHER" id="PTHR24104">
    <property type="entry name" value="E3 UBIQUITIN-PROTEIN LIGASE NHLRC1-RELATED"/>
    <property type="match status" value="1"/>
</dbReference>